<reference evidence="1 2" key="1">
    <citation type="submission" date="2024-06" db="EMBL/GenBank/DDBJ databases">
        <title>Genomic Encyclopedia of Type Strains, Phase IV (KMG-IV): sequencing the most valuable type-strain genomes for metagenomic binning, comparative biology and taxonomic classification.</title>
        <authorList>
            <person name="Goeker M."/>
        </authorList>
    </citation>
    <scope>NUCLEOTIDE SEQUENCE [LARGE SCALE GENOMIC DNA]</scope>
    <source>
        <strain evidence="1 2">DSM 23650</strain>
    </source>
</reference>
<accession>A0ABV2FNM3</accession>
<dbReference type="Proteomes" id="UP001549112">
    <property type="component" value="Unassembled WGS sequence"/>
</dbReference>
<evidence type="ECO:0000313" key="2">
    <source>
        <dbReference type="Proteomes" id="UP001549112"/>
    </source>
</evidence>
<organism evidence="1 2">
    <name type="scientific">Bartonella japonica</name>
    <dbReference type="NCBI Taxonomy" id="357761"/>
    <lineage>
        <taxon>Bacteria</taxon>
        <taxon>Pseudomonadati</taxon>
        <taxon>Pseudomonadota</taxon>
        <taxon>Alphaproteobacteria</taxon>
        <taxon>Hyphomicrobiales</taxon>
        <taxon>Bartonellaceae</taxon>
        <taxon>Bartonella</taxon>
    </lineage>
</organism>
<evidence type="ECO:0000313" key="1">
    <source>
        <dbReference type="EMBL" id="MET3560167.1"/>
    </source>
</evidence>
<proteinExistence type="predicted"/>
<sequence length="33" mass="4002">MILNAQKEKMPLPLKEELYEEKCTTYKLVIQLY</sequence>
<keyword evidence="2" id="KW-1185">Reference proteome</keyword>
<comment type="caution">
    <text evidence="1">The sequence shown here is derived from an EMBL/GenBank/DDBJ whole genome shotgun (WGS) entry which is preliminary data.</text>
</comment>
<name>A0ABV2FNM3_9HYPH</name>
<gene>
    <name evidence="1" type="ORF">ABID39_000859</name>
</gene>
<dbReference type="EMBL" id="JBEPLT010000007">
    <property type="protein sequence ID" value="MET3560167.1"/>
    <property type="molecule type" value="Genomic_DNA"/>
</dbReference>
<protein>
    <submittedName>
        <fullName evidence="1">Uncharacterized protein</fullName>
    </submittedName>
</protein>